<proteinExistence type="predicted"/>
<reference evidence="2" key="1">
    <citation type="submission" date="2025-08" db="UniProtKB">
        <authorList>
            <consortium name="RefSeq"/>
        </authorList>
    </citation>
    <scope>IDENTIFICATION</scope>
    <source>
        <tissue evidence="2">Testes</tissue>
    </source>
</reference>
<dbReference type="GeneID" id="100378301"/>
<dbReference type="CDD" id="cd11296">
    <property type="entry name" value="O-FucT_like"/>
    <property type="match status" value="1"/>
</dbReference>
<evidence type="ECO:0000313" key="1">
    <source>
        <dbReference type="Proteomes" id="UP000694865"/>
    </source>
</evidence>
<sequence length="539" mass="62519">MIAMSSKFVFRVLKIVFLFIAATIFLSNVLKRVQFDPSVRYLEDYKPRVKSSLKELPFAGDRGTNIMAPAIYPPQANNYTDDYDYDEMNRANPPINDVEEDMLEENKDDTDLLQMQITTTHKAVDKISYPPRSTLPAFLTKKKSEPVEIPRTEIKVKEPSKVVVPEEFPDYYNSTRDPKQMKYLIAVNFLQGGPNFHYENFKLGLLYALHHKRAIFALPFANHYGLREQRFWWGFGETFDMGVLNNMIPVVSPKRFQEVCGGKINLMLVHPFTERNQRSFEVYKKAFKLSRTFMKDIVNIDLPPWESTPKSVTTSREQFFEQAEDARCLVMYKPLDFWKNIKEEIEPGRRALLLSSIYKHLDRAPSVKEMADDILKNICDGKPFMSMHWRNRTGEICGRQLRNSDRLNCDKLLPYISSASKKVVGGVKQIMIQHGLSCIYIAHPSYSSEIVTYMKEKIPNVYTSQNILAMNTPAVARLRRENYLLSLVEQEIVYRGVVFIASLTTNWSEFVADQRTVNHRETLFLHQIPGVPKQLYTLI</sequence>
<dbReference type="Gene3D" id="3.40.50.11350">
    <property type="match status" value="1"/>
</dbReference>
<gene>
    <name evidence="2" type="primary">LOC100378301</name>
</gene>
<protein>
    <submittedName>
        <fullName evidence="2">Uncharacterized protein LOC100378301</fullName>
    </submittedName>
</protein>
<keyword evidence="1" id="KW-1185">Reference proteome</keyword>
<name>A0ABM0H1X9_SACKO</name>
<accession>A0ABM0H1X9</accession>
<organism evidence="1 2">
    <name type="scientific">Saccoglossus kowalevskii</name>
    <name type="common">Acorn worm</name>
    <dbReference type="NCBI Taxonomy" id="10224"/>
    <lineage>
        <taxon>Eukaryota</taxon>
        <taxon>Metazoa</taxon>
        <taxon>Hemichordata</taxon>
        <taxon>Enteropneusta</taxon>
        <taxon>Harrimaniidae</taxon>
        <taxon>Saccoglossus</taxon>
    </lineage>
</organism>
<evidence type="ECO:0000313" key="2">
    <source>
        <dbReference type="RefSeq" id="XP_002742411.2"/>
    </source>
</evidence>
<dbReference type="RefSeq" id="XP_002742411.2">
    <property type="nucleotide sequence ID" value="XM_002742365.2"/>
</dbReference>
<dbReference type="Proteomes" id="UP000694865">
    <property type="component" value="Unplaced"/>
</dbReference>